<gene>
    <name evidence="2" type="ORF">ABXR19_02755</name>
</gene>
<dbReference type="InterPro" id="IPR035959">
    <property type="entry name" value="RutC-like_sf"/>
</dbReference>
<dbReference type="InterPro" id="IPR049368">
    <property type="entry name" value="FkbO_Hyg5-like_N"/>
</dbReference>
<protein>
    <recommendedName>
        <fullName evidence="1">Chorismatase FkbO/Hyg5-like N-terminal domain-containing protein</fullName>
    </recommendedName>
</protein>
<dbReference type="EMBL" id="JBEWZI010000002">
    <property type="protein sequence ID" value="MET7013094.1"/>
    <property type="molecule type" value="Genomic_DNA"/>
</dbReference>
<evidence type="ECO:0000259" key="1">
    <source>
        <dbReference type="Pfam" id="PF21168"/>
    </source>
</evidence>
<name>A0ABV2TGR4_9RHOO</name>
<dbReference type="Pfam" id="PF21168">
    <property type="entry name" value="FkbO_Hyg5-like_N"/>
    <property type="match status" value="1"/>
</dbReference>
<keyword evidence="3" id="KW-1185">Reference proteome</keyword>
<dbReference type="Gene3D" id="3.30.1330.40">
    <property type="entry name" value="RutC-like"/>
    <property type="match status" value="1"/>
</dbReference>
<evidence type="ECO:0000313" key="2">
    <source>
        <dbReference type="EMBL" id="MET7013094.1"/>
    </source>
</evidence>
<dbReference type="Proteomes" id="UP001549691">
    <property type="component" value="Unassembled WGS sequence"/>
</dbReference>
<dbReference type="RefSeq" id="WP_354599552.1">
    <property type="nucleotide sequence ID" value="NZ_JBEWZI010000002.1"/>
</dbReference>
<proteinExistence type="predicted"/>
<sequence>MSIQHPSRLLDLQDLAPRDAGADLLGSVLYGVPLLQDAAAIGAPLPLLPAGGSTYTTWLSPGPFEVGQSGALSYRHNAQLLFGSISLREADFVSREDCSALQQVSQAAYAAVFEVLQRTGFPYLARCWNYLPRINLDGGGLERYRQFNIGRQDAFIAANQTWLVGSPSACALGTASGDIVLYFLASRFAPQTIENPRQLSAYLYPERYGPRSPTFSRASLLTLPGQEVLFISGTASIVGHESLHPGDVRAQTEETLHNVAVIVEQANLQSAIRGFSCRDLVFKVFVRHPEDMPAVAQVLNAVLGEALDVIYLQADICRAELLVEIEAFGFRDEDLK</sequence>
<evidence type="ECO:0000313" key="3">
    <source>
        <dbReference type="Proteomes" id="UP001549691"/>
    </source>
</evidence>
<dbReference type="CDD" id="cd06153">
    <property type="entry name" value="YjgF_YER057c_UK114_like_5"/>
    <property type="match status" value="1"/>
</dbReference>
<accession>A0ABV2TGR4</accession>
<feature type="domain" description="Chorismatase FkbO/Hyg5-like N-terminal" evidence="1">
    <location>
        <begin position="57"/>
        <end position="185"/>
    </location>
</feature>
<dbReference type="SUPFAM" id="SSF55298">
    <property type="entry name" value="YjgF-like"/>
    <property type="match status" value="1"/>
</dbReference>
<organism evidence="2 3">
    <name type="scientific">Uliginosibacterium flavum</name>
    <dbReference type="NCBI Taxonomy" id="1396831"/>
    <lineage>
        <taxon>Bacteria</taxon>
        <taxon>Pseudomonadati</taxon>
        <taxon>Pseudomonadota</taxon>
        <taxon>Betaproteobacteria</taxon>
        <taxon>Rhodocyclales</taxon>
        <taxon>Zoogloeaceae</taxon>
        <taxon>Uliginosibacterium</taxon>
    </lineage>
</organism>
<reference evidence="2 3" key="1">
    <citation type="submission" date="2024-07" db="EMBL/GenBank/DDBJ databases">
        <title>Uliginosibacterium flavum JJ3220;KACC:17644.</title>
        <authorList>
            <person name="Kim M.K."/>
        </authorList>
    </citation>
    <scope>NUCLEOTIDE SEQUENCE [LARGE SCALE GENOMIC DNA]</scope>
    <source>
        <strain evidence="2 3">KACC:17644</strain>
    </source>
</reference>
<comment type="caution">
    <text evidence="2">The sequence shown here is derived from an EMBL/GenBank/DDBJ whole genome shotgun (WGS) entry which is preliminary data.</text>
</comment>